<dbReference type="GO" id="GO:0007062">
    <property type="term" value="P:sister chromatid cohesion"/>
    <property type="evidence" value="ECO:0007669"/>
    <property type="project" value="InterPro"/>
</dbReference>
<dbReference type="GO" id="GO:0007059">
    <property type="term" value="P:chromosome segregation"/>
    <property type="evidence" value="ECO:0007669"/>
    <property type="project" value="UniProtKB-UniRule"/>
</dbReference>
<organism evidence="8 9">
    <name type="scientific">Mycoplasmoides gallisepticum S6</name>
    <dbReference type="NCBI Taxonomy" id="1006581"/>
    <lineage>
        <taxon>Bacteria</taxon>
        <taxon>Bacillati</taxon>
        <taxon>Mycoplasmatota</taxon>
        <taxon>Mycoplasmoidales</taxon>
        <taxon>Mycoplasmoidaceae</taxon>
        <taxon>Mycoplasmoides</taxon>
    </lineage>
</organism>
<keyword evidence="1 6" id="KW-0963">Cytoplasm</keyword>
<dbReference type="GO" id="GO:0006260">
    <property type="term" value="P:DNA replication"/>
    <property type="evidence" value="ECO:0007669"/>
    <property type="project" value="UniProtKB-UniRule"/>
</dbReference>
<feature type="coiled-coil region" evidence="6">
    <location>
        <begin position="758"/>
        <end position="803"/>
    </location>
</feature>
<dbReference type="GO" id="GO:0005737">
    <property type="term" value="C:cytoplasm"/>
    <property type="evidence" value="ECO:0007669"/>
    <property type="project" value="UniProtKB-SubCell"/>
</dbReference>
<gene>
    <name evidence="6 8" type="primary">smc</name>
    <name evidence="8" type="ORF">GCW_90999</name>
</gene>
<reference evidence="8 9" key="1">
    <citation type="journal article" date="2011" name="PLoS ONE">
        <title>Core proteome of the minimal cell: comparative proteomics of three mollicute species.</title>
        <authorList>
            <person name="Fisunov G.Y."/>
            <person name="Alexeev D.G."/>
            <person name="Bazaleev N.A."/>
            <person name="Ladygina V.G."/>
            <person name="Galyamina M.A."/>
            <person name="Kondratov I.G."/>
            <person name="Zhukova N.A."/>
            <person name="Serebryakova M.V."/>
            <person name="Demina I.A."/>
            <person name="Govorun V.M."/>
        </authorList>
    </citation>
    <scope>NUCLEOTIDE SEQUENCE [LARGE SCALE GENOMIC DNA]</scope>
    <source>
        <strain evidence="8 9">S6</strain>
    </source>
</reference>
<dbReference type="PANTHER" id="PTHR43977">
    <property type="entry name" value="STRUCTURAL MAINTENANCE OF CHROMOSOMES PROTEIN 3"/>
    <property type="match status" value="1"/>
</dbReference>
<dbReference type="InterPro" id="IPR024704">
    <property type="entry name" value="SMC"/>
</dbReference>
<feature type="coiled-coil region" evidence="6">
    <location>
        <begin position="183"/>
        <end position="224"/>
    </location>
</feature>
<accession>A0A0F6CLV7</accession>
<dbReference type="eggNOG" id="COG1196">
    <property type="taxonomic scope" value="Bacteria"/>
</dbReference>
<dbReference type="GO" id="GO:0005694">
    <property type="term" value="C:chromosome"/>
    <property type="evidence" value="ECO:0007669"/>
    <property type="project" value="InterPro"/>
</dbReference>
<dbReference type="SUPFAM" id="SSF75553">
    <property type="entry name" value="Smc hinge domain"/>
    <property type="match status" value="1"/>
</dbReference>
<protein>
    <recommendedName>
        <fullName evidence="6">Chromosome partition protein Smc</fullName>
    </recommendedName>
</protein>
<dbReference type="Pfam" id="PF06470">
    <property type="entry name" value="SMC_hinge"/>
    <property type="match status" value="1"/>
</dbReference>
<proteinExistence type="inferred from homology"/>
<dbReference type="SMART" id="SM00968">
    <property type="entry name" value="SMC_hinge"/>
    <property type="match status" value="1"/>
</dbReference>
<dbReference type="KEGG" id="mgz:GCW_90999"/>
<dbReference type="Proteomes" id="UP000018735">
    <property type="component" value="Chromosome"/>
</dbReference>
<keyword evidence="4 6" id="KW-0175">Coiled coil</keyword>
<evidence type="ECO:0000256" key="1">
    <source>
        <dbReference type="ARBA" id="ARBA00022490"/>
    </source>
</evidence>
<feature type="coiled-coil region" evidence="6">
    <location>
        <begin position="571"/>
        <end position="647"/>
    </location>
</feature>
<evidence type="ECO:0000256" key="2">
    <source>
        <dbReference type="ARBA" id="ARBA00022741"/>
    </source>
</evidence>
<comment type="subunit">
    <text evidence="6">Homodimer.</text>
</comment>
<dbReference type="AlphaFoldDB" id="A0A0F6CLV7"/>
<evidence type="ECO:0000256" key="3">
    <source>
        <dbReference type="ARBA" id="ARBA00022840"/>
    </source>
</evidence>
<dbReference type="EMBL" id="CP006916">
    <property type="protein sequence ID" value="AHV85409.2"/>
    <property type="molecule type" value="Genomic_DNA"/>
</dbReference>
<dbReference type="HAMAP" id="MF_01894">
    <property type="entry name" value="Smc_prok"/>
    <property type="match status" value="1"/>
</dbReference>
<dbReference type="GO" id="GO:0005524">
    <property type="term" value="F:ATP binding"/>
    <property type="evidence" value="ECO:0007669"/>
    <property type="project" value="UniProtKB-UniRule"/>
</dbReference>
<sequence>MLFLKKFHAQGFKSYADNISFTFDEHVTGIVGPNGSGKSNVVDALKWVLGERSMKNLRGKTSDDVIFFGSQEKPASKFAEVNLTFDNSQGYLHDKRKEITVTRRVYRGSGVSEYLINNVPSSLKEINDIFLDSGLTKGSLCIISQNTVSSFIEAKPEDRRQIFEDAAGIGRYAKKKTDAIRQIARTNDNLKEITTIVNELNRDLKKLNQQAEKAKLYAETKEKLKDLEITLSVNEYLISQKEIETLSEQIAKIDERLLKNDPQLQINQEKLEAFKKRYNSADQNVQKIQDELQKIYDEIVLLEKRNVFNDLQLKSDLDSNDKNKKINALEQLLKSSEEQLKKYFELISTWEEELKEKDVDKTDLANELENLKKSLATFQVKRYEANLQVQFYQNQKINQFAQDAGVRTVLNNKDAIGGVHGIVQDFIKVEPEYELAISTALNKAAKNIIVDSNQDAINAVNFLKANKAGRATFLPLANLKDRDVKPEHLEVLEQVEGYLGIAANLVNYHDQYDPAIRALLGQIIIASDLEAATKISKFTYQLYRVISLGGDIVNAGGAITGGAESKQTHSLFNLDEKIDTLKNELLVTEKNINELNKKLELLTADYTKKDKEFNEQKIAIQRYQDLIVIEQKKLDDYKIQYEQLTDKTFDGKDVKWDDKKIKDKLFSLETKKATLVQDLKINQEAKDMYQKQVNQLEKDVTLFYKEIDEDKNDKLKRREQLTKHENTIYLAKSKINEAYNMAIEFAIENYNKPLPISLSQARNEVVKLQSTLNNLGAINMEAIQELDIKKERYEKLYSQQQELINARERINEAIIRLDEKAIFEFDQLINNLNKELPKTFYYLFGGGNCEIRYSNPEEKLTSGIEVFASPPGKNIGNLNLLSGGEKALVALSVLFSILKVSSFPLVVLDEAESALDLANVERFANIIKNSSDQTQFLIITHREGTMVKCDKLIGATMQTKGVTKMLSVSLHQAKDMAEEIESQ</sequence>
<dbReference type="GO" id="GO:0030261">
    <property type="term" value="P:chromosome condensation"/>
    <property type="evidence" value="ECO:0007669"/>
    <property type="project" value="InterPro"/>
</dbReference>
<evidence type="ECO:0000256" key="6">
    <source>
        <dbReference type="HAMAP-Rule" id="MF_01894"/>
    </source>
</evidence>
<keyword evidence="3 6" id="KW-0067">ATP-binding</keyword>
<comment type="domain">
    <text evidence="6">Contains large globular domains required for ATP hydrolysis at each terminus and a third globular domain forming a flexible hinge near the middle of the molecule. These domains are separated by coiled-coil structures.</text>
</comment>
<feature type="domain" description="SMC hinge" evidence="7">
    <location>
        <begin position="417"/>
        <end position="536"/>
    </location>
</feature>
<keyword evidence="5 6" id="KW-0238">DNA-binding</keyword>
<dbReference type="InterPro" id="IPR003395">
    <property type="entry name" value="RecF/RecN/SMC_N"/>
</dbReference>
<dbReference type="InterPro" id="IPR010935">
    <property type="entry name" value="SMC_hinge"/>
</dbReference>
<dbReference type="GO" id="GO:0016887">
    <property type="term" value="F:ATP hydrolysis activity"/>
    <property type="evidence" value="ECO:0007669"/>
    <property type="project" value="InterPro"/>
</dbReference>
<evidence type="ECO:0000259" key="7">
    <source>
        <dbReference type="SMART" id="SM00968"/>
    </source>
</evidence>
<dbReference type="SUPFAM" id="SSF52540">
    <property type="entry name" value="P-loop containing nucleoside triphosphate hydrolases"/>
    <property type="match status" value="1"/>
</dbReference>
<dbReference type="RefSeq" id="WP_085062021.1">
    <property type="nucleotide sequence ID" value="NC_023030.2"/>
</dbReference>
<evidence type="ECO:0000313" key="9">
    <source>
        <dbReference type="Proteomes" id="UP000018735"/>
    </source>
</evidence>
<dbReference type="InterPro" id="IPR036277">
    <property type="entry name" value="SMC_hinge_sf"/>
</dbReference>
<feature type="binding site" evidence="6">
    <location>
        <begin position="33"/>
        <end position="40"/>
    </location>
    <ligand>
        <name>ATP</name>
        <dbReference type="ChEBI" id="CHEBI:30616"/>
    </ligand>
</feature>
<evidence type="ECO:0000256" key="4">
    <source>
        <dbReference type="ARBA" id="ARBA00023054"/>
    </source>
</evidence>
<keyword evidence="2 6" id="KW-0547">Nucleotide-binding</keyword>
<evidence type="ECO:0000313" key="8">
    <source>
        <dbReference type="EMBL" id="AHV85409.2"/>
    </source>
</evidence>
<comment type="function">
    <text evidence="6">Required for chromosome condensation and partitioning.</text>
</comment>
<name>A0A0F6CLV7_MYCGL</name>
<comment type="subcellular location">
    <subcellularLocation>
        <location evidence="6">Cytoplasm</location>
    </subcellularLocation>
</comment>
<dbReference type="Gene3D" id="1.20.1060.20">
    <property type="match status" value="1"/>
</dbReference>
<dbReference type="InterPro" id="IPR011890">
    <property type="entry name" value="SMC_prok"/>
</dbReference>
<dbReference type="InterPro" id="IPR027417">
    <property type="entry name" value="P-loop_NTPase"/>
</dbReference>
<dbReference type="Gene3D" id="3.40.50.300">
    <property type="entry name" value="P-loop containing nucleotide triphosphate hydrolases"/>
    <property type="match status" value="2"/>
</dbReference>
<dbReference type="Gene3D" id="3.30.70.1620">
    <property type="match status" value="1"/>
</dbReference>
<comment type="similarity">
    <text evidence="6">Belongs to the SMC family.</text>
</comment>
<dbReference type="GO" id="GO:0003677">
    <property type="term" value="F:DNA binding"/>
    <property type="evidence" value="ECO:0007669"/>
    <property type="project" value="UniProtKB-UniRule"/>
</dbReference>
<dbReference type="Pfam" id="PF02463">
    <property type="entry name" value="SMC_N"/>
    <property type="match status" value="1"/>
</dbReference>
<feature type="coiled-coil region" evidence="6">
    <location>
        <begin position="264"/>
        <end position="381"/>
    </location>
</feature>
<evidence type="ECO:0000256" key="5">
    <source>
        <dbReference type="ARBA" id="ARBA00023125"/>
    </source>
</evidence>
<dbReference type="PIRSF" id="PIRSF005719">
    <property type="entry name" value="SMC"/>
    <property type="match status" value="1"/>
</dbReference>